<dbReference type="InterPro" id="IPR017972">
    <property type="entry name" value="Cyt_P450_CS"/>
</dbReference>
<keyword evidence="5 11" id="KW-0479">Metal-binding</keyword>
<dbReference type="EMBL" id="PDCK01000039">
    <property type="protein sequence ID" value="PRQ57145.1"/>
    <property type="molecule type" value="Genomic_DNA"/>
</dbReference>
<dbReference type="GO" id="GO:0016020">
    <property type="term" value="C:membrane"/>
    <property type="evidence" value="ECO:0007669"/>
    <property type="project" value="UniProtKB-SubCell"/>
</dbReference>
<evidence type="ECO:0000256" key="2">
    <source>
        <dbReference type="ARBA" id="ARBA00010617"/>
    </source>
</evidence>
<reference evidence="12 13" key="1">
    <citation type="journal article" date="2018" name="Nat. Genet.">
        <title>The Rosa genome provides new insights in the design of modern roses.</title>
        <authorList>
            <person name="Bendahmane M."/>
        </authorList>
    </citation>
    <scope>NUCLEOTIDE SEQUENCE [LARGE SCALE GENOMIC DNA]</scope>
    <source>
        <strain evidence="13">cv. Old Blush</strain>
    </source>
</reference>
<dbReference type="SUPFAM" id="SSF48264">
    <property type="entry name" value="Cytochrome P450"/>
    <property type="match status" value="1"/>
</dbReference>
<sequence length="62" mass="6966">MPFGLGPRICVGQHLAITELKVILSLILSKFCFSLSPAYQHSPAYNLLTEPEHDVILRMRSL</sequence>
<dbReference type="Gene3D" id="1.10.630.10">
    <property type="entry name" value="Cytochrome P450"/>
    <property type="match status" value="1"/>
</dbReference>
<dbReference type="Proteomes" id="UP000238479">
    <property type="component" value="Chromosome 1"/>
</dbReference>
<dbReference type="AlphaFoldDB" id="A0A2P6SEQ1"/>
<dbReference type="PROSITE" id="PS00086">
    <property type="entry name" value="CYTOCHROME_P450"/>
    <property type="match status" value="1"/>
</dbReference>
<dbReference type="Gramene" id="PRQ57145">
    <property type="protein sequence ID" value="PRQ57145"/>
    <property type="gene ID" value="RchiOBHm_Chr1g0345061"/>
</dbReference>
<gene>
    <name evidence="12" type="ORF">RchiOBHm_Chr1g0345061</name>
</gene>
<proteinExistence type="inferred from homology"/>
<keyword evidence="8 11" id="KW-0408">Iron</keyword>
<dbReference type="GO" id="GO:0005506">
    <property type="term" value="F:iron ion binding"/>
    <property type="evidence" value="ECO:0007669"/>
    <property type="project" value="InterPro"/>
</dbReference>
<keyword evidence="13" id="KW-1185">Reference proteome</keyword>
<comment type="caution">
    <text evidence="12">The sequence shown here is derived from an EMBL/GenBank/DDBJ whole genome shotgun (WGS) entry which is preliminary data.</text>
</comment>
<organism evidence="12 13">
    <name type="scientific">Rosa chinensis</name>
    <name type="common">China rose</name>
    <dbReference type="NCBI Taxonomy" id="74649"/>
    <lineage>
        <taxon>Eukaryota</taxon>
        <taxon>Viridiplantae</taxon>
        <taxon>Streptophyta</taxon>
        <taxon>Embryophyta</taxon>
        <taxon>Tracheophyta</taxon>
        <taxon>Spermatophyta</taxon>
        <taxon>Magnoliopsida</taxon>
        <taxon>eudicotyledons</taxon>
        <taxon>Gunneridae</taxon>
        <taxon>Pentapetalae</taxon>
        <taxon>rosids</taxon>
        <taxon>fabids</taxon>
        <taxon>Rosales</taxon>
        <taxon>Rosaceae</taxon>
        <taxon>Rosoideae</taxon>
        <taxon>Rosoideae incertae sedis</taxon>
        <taxon>Rosa</taxon>
    </lineage>
</organism>
<evidence type="ECO:0000256" key="8">
    <source>
        <dbReference type="ARBA" id="ARBA00023004"/>
    </source>
</evidence>
<evidence type="ECO:0000256" key="7">
    <source>
        <dbReference type="ARBA" id="ARBA00023002"/>
    </source>
</evidence>
<keyword evidence="3 11" id="KW-0349">Heme</keyword>
<accession>A0A2P6SEQ1</accession>
<comment type="subcellular location">
    <subcellularLocation>
        <location evidence="1">Membrane</location>
        <topology evidence="1">Single-pass membrane protein</topology>
    </subcellularLocation>
</comment>
<keyword evidence="7 11" id="KW-0560">Oxidoreductase</keyword>
<keyword evidence="9 11" id="KW-0503">Monooxygenase</keyword>
<evidence type="ECO:0000256" key="5">
    <source>
        <dbReference type="ARBA" id="ARBA00022723"/>
    </source>
</evidence>
<evidence type="ECO:0000313" key="13">
    <source>
        <dbReference type="Proteomes" id="UP000238479"/>
    </source>
</evidence>
<evidence type="ECO:0000313" key="12">
    <source>
        <dbReference type="EMBL" id="PRQ57145.1"/>
    </source>
</evidence>
<keyword evidence="6" id="KW-1133">Transmembrane helix</keyword>
<keyword evidence="4" id="KW-0812">Transmembrane</keyword>
<dbReference type="GO" id="GO:0016712">
    <property type="term" value="F:oxidoreductase activity, acting on paired donors, with incorporation or reduction of molecular oxygen, reduced flavin or flavoprotein as one donor, and incorporation of one atom of oxygen"/>
    <property type="evidence" value="ECO:0007669"/>
    <property type="project" value="UniProtKB-EC"/>
</dbReference>
<evidence type="ECO:0000256" key="4">
    <source>
        <dbReference type="ARBA" id="ARBA00022692"/>
    </source>
</evidence>
<dbReference type="EC" id="1.14.14.1" evidence="12"/>
<dbReference type="GO" id="GO:0020037">
    <property type="term" value="F:heme binding"/>
    <property type="evidence" value="ECO:0007669"/>
    <property type="project" value="InterPro"/>
</dbReference>
<dbReference type="Pfam" id="PF00067">
    <property type="entry name" value="p450"/>
    <property type="match status" value="1"/>
</dbReference>
<evidence type="ECO:0000256" key="11">
    <source>
        <dbReference type="RuleBase" id="RU000461"/>
    </source>
</evidence>
<dbReference type="PANTHER" id="PTHR24282:SF260">
    <property type="entry name" value="CYTOCHROME P450 714C2-LIKE"/>
    <property type="match status" value="1"/>
</dbReference>
<name>A0A2P6SEQ1_ROSCH</name>
<protein>
    <submittedName>
        <fullName evidence="12">Putative unspecific monooxygenase</fullName>
        <ecNumber evidence="12">1.14.14.1</ecNumber>
    </submittedName>
</protein>
<evidence type="ECO:0000256" key="9">
    <source>
        <dbReference type="ARBA" id="ARBA00023033"/>
    </source>
</evidence>
<evidence type="ECO:0000256" key="10">
    <source>
        <dbReference type="ARBA" id="ARBA00023136"/>
    </source>
</evidence>
<dbReference type="PANTHER" id="PTHR24282">
    <property type="entry name" value="CYTOCHROME P450 FAMILY MEMBER"/>
    <property type="match status" value="1"/>
</dbReference>
<evidence type="ECO:0000256" key="3">
    <source>
        <dbReference type="ARBA" id="ARBA00022617"/>
    </source>
</evidence>
<evidence type="ECO:0000256" key="6">
    <source>
        <dbReference type="ARBA" id="ARBA00022989"/>
    </source>
</evidence>
<keyword evidence="10" id="KW-0472">Membrane</keyword>
<dbReference type="InterPro" id="IPR036396">
    <property type="entry name" value="Cyt_P450_sf"/>
</dbReference>
<comment type="similarity">
    <text evidence="2 11">Belongs to the cytochrome P450 family.</text>
</comment>
<dbReference type="InterPro" id="IPR050665">
    <property type="entry name" value="Cytochrome_P450_Monooxygen"/>
</dbReference>
<evidence type="ECO:0000256" key="1">
    <source>
        <dbReference type="ARBA" id="ARBA00004167"/>
    </source>
</evidence>
<dbReference type="InterPro" id="IPR001128">
    <property type="entry name" value="Cyt_P450"/>
</dbReference>